<proteinExistence type="predicted"/>
<evidence type="ECO:0000313" key="3">
    <source>
        <dbReference type="EMBL" id="KAK9499267.1"/>
    </source>
</evidence>
<name>A0AAW1CLS2_9HEMI</name>
<accession>A0AAW1CLS2</accession>
<feature type="domain" description="DUF4780" evidence="2">
    <location>
        <begin position="424"/>
        <end position="590"/>
    </location>
</feature>
<dbReference type="Proteomes" id="UP001461498">
    <property type="component" value="Unassembled WGS sequence"/>
</dbReference>
<dbReference type="InterPro" id="IPR031961">
    <property type="entry name" value="DUF4780"/>
</dbReference>
<dbReference type="Pfam" id="PF16012">
    <property type="entry name" value="DUF4780"/>
    <property type="match status" value="1"/>
</dbReference>
<sequence length="604" mass="71350">MDSQSVKKRKRRGKRSRKVPPIFNREYPPFVPQDSLPQDIFPINIARPPTKPLDSQEIFNRFSQLLDWRLPPADNIPSYTEQNRNLRDNTDRYNSSIDEDLVADRGSNLGKRKITDPNDLRNRLDQQYKRFKYTDDNYQGSRRGDSSFMGGGDYNERSGMSVGNLNVSNDSWGSNYRGDDQRYRNDRQIEVPMERTIRERDSDDRLARMDGYDEVPARSSGKPCDNFPNSFPDRMVINESTTWPNDRVYTSEERWAVNVEDDISRKDKEHRPVIEEIPHNIPDDNLRTNMNEEKYEHERETSRHVERYDTFNNDNWNQFRNDYDTERYHYNRNAYDNRDDGRLRKDREAYSAGDRDRIRYDEAIHYMRQKYFPGDIRDAPKRMPQSSGGYNHPNDMPSCSRNDGPIISSYDDNISRNHPSDDDLTVIIYKQDESKITFQDADTLRSMLIDLVVNCGNPDQMPEFKRSGIMRSNKGFYVLCRTQETLDWLLKQSLPKLNDVQLLIRRNRTMEIIKVSAFAPKCTRTREEVFKLLKLQNGKKGFNFNNWTMRGYQLSPKGVYMSFDISTDQLRLLQEMHCELSFELKALTFKISRNTVHVVSDFNR</sequence>
<gene>
    <name evidence="3" type="ORF">O3M35_002336</name>
</gene>
<feature type="region of interest" description="Disordered" evidence="1">
    <location>
        <begin position="1"/>
        <end position="33"/>
    </location>
</feature>
<reference evidence="3 4" key="1">
    <citation type="submission" date="2022-12" db="EMBL/GenBank/DDBJ databases">
        <title>Chromosome-level genome assembly of true bugs.</title>
        <authorList>
            <person name="Ma L."/>
            <person name="Li H."/>
        </authorList>
    </citation>
    <scope>NUCLEOTIDE SEQUENCE [LARGE SCALE GENOMIC DNA]</scope>
    <source>
        <strain evidence="3">Lab_2022b</strain>
    </source>
</reference>
<evidence type="ECO:0000259" key="2">
    <source>
        <dbReference type="Pfam" id="PF16012"/>
    </source>
</evidence>
<keyword evidence="4" id="KW-1185">Reference proteome</keyword>
<feature type="region of interest" description="Disordered" evidence="1">
    <location>
        <begin position="375"/>
        <end position="415"/>
    </location>
</feature>
<dbReference type="EMBL" id="JAPXFL010000011">
    <property type="protein sequence ID" value="KAK9499267.1"/>
    <property type="molecule type" value="Genomic_DNA"/>
</dbReference>
<organism evidence="3 4">
    <name type="scientific">Rhynocoris fuscipes</name>
    <dbReference type="NCBI Taxonomy" id="488301"/>
    <lineage>
        <taxon>Eukaryota</taxon>
        <taxon>Metazoa</taxon>
        <taxon>Ecdysozoa</taxon>
        <taxon>Arthropoda</taxon>
        <taxon>Hexapoda</taxon>
        <taxon>Insecta</taxon>
        <taxon>Pterygota</taxon>
        <taxon>Neoptera</taxon>
        <taxon>Paraneoptera</taxon>
        <taxon>Hemiptera</taxon>
        <taxon>Heteroptera</taxon>
        <taxon>Panheteroptera</taxon>
        <taxon>Cimicomorpha</taxon>
        <taxon>Reduviidae</taxon>
        <taxon>Harpactorinae</taxon>
        <taxon>Harpactorini</taxon>
        <taxon>Rhynocoris</taxon>
    </lineage>
</organism>
<evidence type="ECO:0000256" key="1">
    <source>
        <dbReference type="SAM" id="MobiDB-lite"/>
    </source>
</evidence>
<comment type="caution">
    <text evidence="3">The sequence shown here is derived from an EMBL/GenBank/DDBJ whole genome shotgun (WGS) entry which is preliminary data.</text>
</comment>
<dbReference type="AlphaFoldDB" id="A0AAW1CLS2"/>
<protein>
    <recommendedName>
        <fullName evidence="2">DUF4780 domain-containing protein</fullName>
    </recommendedName>
</protein>
<feature type="compositionally biased region" description="Basic residues" evidence="1">
    <location>
        <begin position="1"/>
        <end position="18"/>
    </location>
</feature>
<evidence type="ECO:0000313" key="4">
    <source>
        <dbReference type="Proteomes" id="UP001461498"/>
    </source>
</evidence>